<evidence type="ECO:0000313" key="2">
    <source>
        <dbReference type="Proteomes" id="UP000789405"/>
    </source>
</evidence>
<sequence>MIFGPGRSGSLEIAVHLFGSLDKVLRTSAGVLFFGSCVGFRT</sequence>
<gene>
    <name evidence="1" type="ORF">DERYTH_LOCUS7592</name>
</gene>
<evidence type="ECO:0000313" key="1">
    <source>
        <dbReference type="EMBL" id="CAG8599961.1"/>
    </source>
</evidence>
<accession>A0A9N9GE58</accession>
<dbReference type="Proteomes" id="UP000789405">
    <property type="component" value="Unassembled WGS sequence"/>
</dbReference>
<dbReference type="AlphaFoldDB" id="A0A9N9GE58"/>
<name>A0A9N9GE58_9GLOM</name>
<protein>
    <submittedName>
        <fullName evidence="1">7742_t:CDS:1</fullName>
    </submittedName>
</protein>
<reference evidence="1" key="1">
    <citation type="submission" date="2021-06" db="EMBL/GenBank/DDBJ databases">
        <authorList>
            <person name="Kallberg Y."/>
            <person name="Tangrot J."/>
            <person name="Rosling A."/>
        </authorList>
    </citation>
    <scope>NUCLEOTIDE SEQUENCE</scope>
    <source>
        <strain evidence="1">MA453B</strain>
    </source>
</reference>
<organism evidence="1 2">
    <name type="scientific">Dentiscutata erythropus</name>
    <dbReference type="NCBI Taxonomy" id="1348616"/>
    <lineage>
        <taxon>Eukaryota</taxon>
        <taxon>Fungi</taxon>
        <taxon>Fungi incertae sedis</taxon>
        <taxon>Mucoromycota</taxon>
        <taxon>Glomeromycotina</taxon>
        <taxon>Glomeromycetes</taxon>
        <taxon>Diversisporales</taxon>
        <taxon>Gigasporaceae</taxon>
        <taxon>Dentiscutata</taxon>
    </lineage>
</organism>
<comment type="caution">
    <text evidence="1">The sequence shown here is derived from an EMBL/GenBank/DDBJ whole genome shotgun (WGS) entry which is preliminary data.</text>
</comment>
<dbReference type="EMBL" id="CAJVPY010003724">
    <property type="protein sequence ID" value="CAG8599961.1"/>
    <property type="molecule type" value="Genomic_DNA"/>
</dbReference>
<keyword evidence="2" id="KW-1185">Reference proteome</keyword>
<proteinExistence type="predicted"/>